<feature type="compositionally biased region" description="Low complexity" evidence="1">
    <location>
        <begin position="133"/>
        <end position="145"/>
    </location>
</feature>
<protein>
    <submittedName>
        <fullName evidence="2">Uncharacterized protein</fullName>
    </submittedName>
</protein>
<reference evidence="2 3" key="1">
    <citation type="submission" date="2024-03" db="EMBL/GenBank/DDBJ databases">
        <title>Complete genome sequence of the green alga Chloropicon roscoffensis RCC1871.</title>
        <authorList>
            <person name="Lemieux C."/>
            <person name="Pombert J.-F."/>
            <person name="Otis C."/>
            <person name="Turmel M."/>
        </authorList>
    </citation>
    <scope>NUCLEOTIDE SEQUENCE [LARGE SCALE GENOMIC DNA]</scope>
    <source>
        <strain evidence="2 3">RCC1871</strain>
    </source>
</reference>
<name>A0AAX4PEB4_9CHLO</name>
<organism evidence="2 3">
    <name type="scientific">Chloropicon roscoffensis</name>
    <dbReference type="NCBI Taxonomy" id="1461544"/>
    <lineage>
        <taxon>Eukaryota</taxon>
        <taxon>Viridiplantae</taxon>
        <taxon>Chlorophyta</taxon>
        <taxon>Chloropicophyceae</taxon>
        <taxon>Chloropicales</taxon>
        <taxon>Chloropicaceae</taxon>
        <taxon>Chloropicon</taxon>
    </lineage>
</organism>
<feature type="region of interest" description="Disordered" evidence="1">
    <location>
        <begin position="38"/>
        <end position="64"/>
    </location>
</feature>
<gene>
    <name evidence="2" type="ORF">HKI87_08g56230</name>
</gene>
<evidence type="ECO:0000313" key="3">
    <source>
        <dbReference type="Proteomes" id="UP001472866"/>
    </source>
</evidence>
<evidence type="ECO:0000313" key="2">
    <source>
        <dbReference type="EMBL" id="WZN64069.1"/>
    </source>
</evidence>
<sequence>MPPENSFSKGGGDPSGFSVVTDSLSKARNEHFERELSRIKLPSIALGSPEGSQSGDADGEGEGILFSGLNYGELPDLGCGVGQPSKQQGYVTASFEVDEVEPKAEVEIGSGGGFGSPVQSSESEEAEAVDDFSSGATPASSASTPVFHVEPRAREDEYATPGKAVDFDYYLGGLDLDDLLTRLEKNEVHNGLVTPSMNTPVAQGGEGAAEIRQDGDVGGRLEDEAMEEPKDAEPSGVGNVPAEDGEDFGSLSTMQVDEEDGSASVCSDSCSSSESAFAVASHPVADLWDEDEFCDGEGEEYIFAPQRVAAEDVATSLAALHARGFALLTSRALALPGRFYHMPGEVGLLLRVAKPNSNPDECALGLQDKGLHRFHASREVEDALVGASRERRMSAARLSALLLNSHCRGAAPNNAESHSRAFTVVCVRRDLGSLGSSIEALLGRETLPADKVVEGDRANLHLCAAGVVSAEAMAGRDADLLDFSSAAARAGKGISPLKEERLAESRRAALGSEGCAVLLVFGPNARGHALSCLSADAAGALLGVACQGSEAYFAQKHLRGPLVSPSEGPRLDLGSVVDGLGEETSACRCDIALSRGIYLESFLRSLGKKKFSLVSLSTETGGQDDEGGAVVVGARRKDGARELAYAVHVANRIAAGRDPRGVSCISPAQVRGGRFRSSDRLRKLGQREGLTALVLGPYDEGGEDRGGGYQDLAEVLKFARKGGFALEALSALSSSQDAKAFDRAAKGTGDGTREGGILIMAAFSREVAVMKMQMLLGGPGGPARLLRPLRRVPKTKEEVLDLCKTFKCGV</sequence>
<dbReference type="EMBL" id="CP151508">
    <property type="protein sequence ID" value="WZN64069.1"/>
    <property type="molecule type" value="Genomic_DNA"/>
</dbReference>
<accession>A0AAX4PEB4</accession>
<keyword evidence="3" id="KW-1185">Reference proteome</keyword>
<proteinExistence type="predicted"/>
<dbReference type="Proteomes" id="UP001472866">
    <property type="component" value="Chromosome 08"/>
</dbReference>
<feature type="compositionally biased region" description="Basic and acidic residues" evidence="1">
    <location>
        <begin position="224"/>
        <end position="233"/>
    </location>
</feature>
<feature type="region of interest" description="Disordered" evidence="1">
    <location>
        <begin position="1"/>
        <end position="22"/>
    </location>
</feature>
<dbReference type="AlphaFoldDB" id="A0AAX4PEB4"/>
<feature type="region of interest" description="Disordered" evidence="1">
    <location>
        <begin position="224"/>
        <end position="249"/>
    </location>
</feature>
<feature type="region of interest" description="Disordered" evidence="1">
    <location>
        <begin position="106"/>
        <end position="161"/>
    </location>
</feature>
<evidence type="ECO:0000256" key="1">
    <source>
        <dbReference type="SAM" id="MobiDB-lite"/>
    </source>
</evidence>